<name>A0A1E1F4B0_9SPHN</name>
<reference evidence="10 11" key="1">
    <citation type="submission" date="2016-10" db="EMBL/GenBank/DDBJ databases">
        <title>Complete Genome Sequence of the Nonylphenol-Degrading Bacterium Sphingobium cloacae JCM 10874T.</title>
        <authorList>
            <person name="Ootsuka M."/>
            <person name="Nishizawa T."/>
            <person name="Ohta H."/>
        </authorList>
    </citation>
    <scope>NUCLEOTIDE SEQUENCE [LARGE SCALE GENOMIC DNA]</scope>
    <source>
        <strain evidence="10 11">JCM 10874</strain>
    </source>
</reference>
<accession>A0A1E1F4B0</accession>
<evidence type="ECO:0000313" key="11">
    <source>
        <dbReference type="Proteomes" id="UP000218272"/>
    </source>
</evidence>
<evidence type="ECO:0000256" key="2">
    <source>
        <dbReference type="ARBA" id="ARBA00022452"/>
    </source>
</evidence>
<dbReference type="EMBL" id="AP017655">
    <property type="protein sequence ID" value="BAV65358.1"/>
    <property type="molecule type" value="Genomic_DNA"/>
</dbReference>
<feature type="domain" description="Surface lipoprotein assembly modifier N-terminal TPR repeats region" evidence="9">
    <location>
        <begin position="2"/>
        <end position="97"/>
    </location>
</feature>
<dbReference type="Proteomes" id="UP000218272">
    <property type="component" value="Chromosome SCLO_1"/>
</dbReference>
<feature type="domain" description="Surface lipoprotein assembly modifier C-terminal" evidence="8">
    <location>
        <begin position="127"/>
        <end position="416"/>
    </location>
</feature>
<keyword evidence="4" id="KW-0732">Signal</keyword>
<evidence type="ECO:0000256" key="1">
    <source>
        <dbReference type="ARBA" id="ARBA00004571"/>
    </source>
</evidence>
<evidence type="ECO:0000259" key="9">
    <source>
        <dbReference type="Pfam" id="PF24575"/>
    </source>
</evidence>
<comment type="similarity">
    <text evidence="7">Belongs to the Slam family.</text>
</comment>
<evidence type="ECO:0000259" key="8">
    <source>
        <dbReference type="Pfam" id="PF04575"/>
    </source>
</evidence>
<evidence type="ECO:0000256" key="3">
    <source>
        <dbReference type="ARBA" id="ARBA00022692"/>
    </source>
</evidence>
<keyword evidence="6" id="KW-0998">Cell outer membrane</keyword>
<evidence type="ECO:0000256" key="7">
    <source>
        <dbReference type="ARBA" id="ARBA00023609"/>
    </source>
</evidence>
<keyword evidence="3" id="KW-0812">Transmembrane</keyword>
<dbReference type="Pfam" id="PF24575">
    <property type="entry name" value="TPR_Slam"/>
    <property type="match status" value="1"/>
</dbReference>
<dbReference type="AlphaFoldDB" id="A0A1E1F4B0"/>
<keyword evidence="5" id="KW-0472">Membrane</keyword>
<dbReference type="InterPro" id="IPR007655">
    <property type="entry name" value="Slam_C"/>
</dbReference>
<dbReference type="Pfam" id="PF04575">
    <property type="entry name" value="SlipAM"/>
    <property type="match status" value="1"/>
</dbReference>
<dbReference type="SUPFAM" id="SSF48452">
    <property type="entry name" value="TPR-like"/>
    <property type="match status" value="1"/>
</dbReference>
<protein>
    <recommendedName>
        <fullName evidence="12">DUF560 domain-containing protein</fullName>
    </recommendedName>
</protein>
<dbReference type="SUPFAM" id="SSF56935">
    <property type="entry name" value="Porins"/>
    <property type="match status" value="1"/>
</dbReference>
<sequence>MKANSELASFILGKSVQAADWATVRRVLAYYTGIPGHDPLLALYARGALDRHDGRHGRAITAYRQMLRADGSLNYVQLDLAAMLFEDKQLTEARTLFELLRRDSDLVPTAQQAIDQYLAAIRKQNKWNGTVRLGYKYNDNVNNASADRYIYLFGLRFDKDPASLPRSANAISYLANLNRDFNLSGNHYLSVDGTIEGDRYWDDHAWSETNATLRLGYQYRNLKSWFSVMPSFGETWLGGDPFRRTVGASIEYGRWVTPKWQVIGNYSYFNKRYSGLYTIYDGDLHALSATAVYFASPQTILYGGVTVQRDMLETKYEASARDGASLGFIKQWNGGFNVRGNVRYSFRKFRDYSLWDTAKLRRDHEYQFDLSAMHSKLRFADVYPRLSYQHLRVDSSISSLYSRTGNQFTLSLETSF</sequence>
<organism evidence="10 11">
    <name type="scientific">Sphingobium cloacae</name>
    <dbReference type="NCBI Taxonomy" id="120107"/>
    <lineage>
        <taxon>Bacteria</taxon>
        <taxon>Pseudomonadati</taxon>
        <taxon>Pseudomonadota</taxon>
        <taxon>Alphaproteobacteria</taxon>
        <taxon>Sphingomonadales</taxon>
        <taxon>Sphingomonadaceae</taxon>
        <taxon>Sphingobium</taxon>
    </lineage>
</organism>
<dbReference type="KEGG" id="sclo:SCLO_1023180"/>
<proteinExistence type="inferred from homology"/>
<evidence type="ECO:0000313" key="10">
    <source>
        <dbReference type="EMBL" id="BAV65358.1"/>
    </source>
</evidence>
<evidence type="ECO:0008006" key="12">
    <source>
        <dbReference type="Google" id="ProtNLM"/>
    </source>
</evidence>
<dbReference type="InterPro" id="IPR057556">
    <property type="entry name" value="TPR_Slam"/>
</dbReference>
<keyword evidence="11" id="KW-1185">Reference proteome</keyword>
<dbReference type="Gene3D" id="1.25.40.10">
    <property type="entry name" value="Tetratricopeptide repeat domain"/>
    <property type="match status" value="1"/>
</dbReference>
<gene>
    <name evidence="10" type="ORF">SCLO_1023180</name>
</gene>
<evidence type="ECO:0000256" key="5">
    <source>
        <dbReference type="ARBA" id="ARBA00023136"/>
    </source>
</evidence>
<keyword evidence="2" id="KW-1134">Transmembrane beta strand</keyword>
<evidence type="ECO:0000256" key="6">
    <source>
        <dbReference type="ARBA" id="ARBA00023237"/>
    </source>
</evidence>
<comment type="subcellular location">
    <subcellularLocation>
        <location evidence="1">Cell outer membrane</location>
        <topology evidence="1">Multi-pass membrane protein</topology>
    </subcellularLocation>
</comment>
<evidence type="ECO:0000256" key="4">
    <source>
        <dbReference type="ARBA" id="ARBA00022729"/>
    </source>
</evidence>
<dbReference type="GO" id="GO:0009279">
    <property type="term" value="C:cell outer membrane"/>
    <property type="evidence" value="ECO:0007669"/>
    <property type="project" value="UniProtKB-SubCell"/>
</dbReference>
<dbReference type="InterPro" id="IPR011990">
    <property type="entry name" value="TPR-like_helical_dom_sf"/>
</dbReference>